<dbReference type="AlphaFoldDB" id="A0A0K1S7G9"/>
<dbReference type="KEGG" id="mpk:VL20_5137"/>
<keyword evidence="1" id="KW-0812">Transmembrane</keyword>
<accession>A0A0K1S7G9</accession>
<feature type="transmembrane region" description="Helical" evidence="1">
    <location>
        <begin position="25"/>
        <end position="44"/>
    </location>
</feature>
<name>A0A0K1S7G9_9CHRO</name>
<evidence type="ECO:0000313" key="3">
    <source>
        <dbReference type="Proteomes" id="UP000068167"/>
    </source>
</evidence>
<dbReference type="Proteomes" id="UP000068167">
    <property type="component" value="Chromosome"/>
</dbReference>
<evidence type="ECO:0008006" key="4">
    <source>
        <dbReference type="Google" id="ProtNLM"/>
    </source>
</evidence>
<keyword evidence="3" id="KW-1185">Reference proteome</keyword>
<evidence type="ECO:0000256" key="1">
    <source>
        <dbReference type="SAM" id="Phobius"/>
    </source>
</evidence>
<dbReference type="RefSeq" id="WP_012265816.1">
    <property type="nucleotide sequence ID" value="NZ_CP011339.1"/>
</dbReference>
<reference evidence="2 3" key="1">
    <citation type="journal article" date="2016" name="Stand. Genomic Sci.">
        <title>Complete genome sequence and genomic characterization of Microcystis panniformis FACHB 1757 by third-generation sequencing.</title>
        <authorList>
            <person name="Zhang J.Y."/>
            <person name="Guan R."/>
            <person name="Zhang H.J."/>
            <person name="Li H."/>
            <person name="Xiao P."/>
            <person name="Yu G.L."/>
            <person name="Du L."/>
            <person name="Cao D.M."/>
            <person name="Zhu B.C."/>
            <person name="Li R.H."/>
            <person name="Lu Z.H."/>
        </authorList>
    </citation>
    <scope>NUCLEOTIDE SEQUENCE [LARGE SCALE GENOMIC DNA]</scope>
    <source>
        <strain evidence="2 3">FACHB-1757</strain>
    </source>
</reference>
<evidence type="ECO:0000313" key="2">
    <source>
        <dbReference type="EMBL" id="AKV69990.1"/>
    </source>
</evidence>
<gene>
    <name evidence="2" type="ORF">VL20_5137</name>
</gene>
<protein>
    <recommendedName>
        <fullName evidence="4">Sll0756 protein</fullName>
    </recommendedName>
</protein>
<keyword evidence="1" id="KW-0472">Membrane</keyword>
<proteinExistence type="predicted"/>
<keyword evidence="1" id="KW-1133">Transmembrane helix</keyword>
<dbReference type="PATRIC" id="fig|1638788.3.peg.5184"/>
<sequence length="177" mass="19403">MSETITPAISDRICKHRNKDHGDAVLFYLGLSAVLLSLHLPAAAQNCRPLSLLGGEGSEVTKTVSQPTVPGPFGVTITRNNWNTDWAVPGGRSFQRFIVTVSVPRAASFDIRLFLKYSDQTNEEFFNTNGVRIEPDKPLTITATVRANDQPFLVNLFVNGIQHIGNTYTASVVGCER</sequence>
<organism evidence="2 3">
    <name type="scientific">Microcystis panniformis FACHB-1757</name>
    <dbReference type="NCBI Taxonomy" id="1638788"/>
    <lineage>
        <taxon>Bacteria</taxon>
        <taxon>Bacillati</taxon>
        <taxon>Cyanobacteriota</taxon>
        <taxon>Cyanophyceae</taxon>
        <taxon>Oscillatoriophycideae</taxon>
        <taxon>Chroococcales</taxon>
        <taxon>Microcystaceae</taxon>
        <taxon>Microcystis</taxon>
    </lineage>
</organism>
<dbReference type="EMBL" id="CP011339">
    <property type="protein sequence ID" value="AKV69990.1"/>
    <property type="molecule type" value="Genomic_DNA"/>
</dbReference>